<gene>
    <name evidence="7" type="ORF">SAMN06265374_1409</name>
</gene>
<evidence type="ECO:0000256" key="1">
    <source>
        <dbReference type="ARBA" id="ARBA00004442"/>
    </source>
</evidence>
<dbReference type="PROSITE" id="PS51257">
    <property type="entry name" value="PROKAR_LIPOPROTEIN"/>
    <property type="match status" value="1"/>
</dbReference>
<organism evidence="7 8">
    <name type="scientific">Roseibium denhamense</name>
    <dbReference type="NCBI Taxonomy" id="76305"/>
    <lineage>
        <taxon>Bacteria</taxon>
        <taxon>Pseudomonadati</taxon>
        <taxon>Pseudomonadota</taxon>
        <taxon>Alphaproteobacteria</taxon>
        <taxon>Hyphomicrobiales</taxon>
        <taxon>Stappiaceae</taxon>
        <taxon>Roseibium</taxon>
    </lineage>
</organism>
<evidence type="ECO:0000256" key="5">
    <source>
        <dbReference type="SAM" id="SignalP"/>
    </source>
</evidence>
<feature type="chain" id="PRO_5045581684" evidence="5">
    <location>
        <begin position="29"/>
        <end position="176"/>
    </location>
</feature>
<keyword evidence="5" id="KW-0732">Signal</keyword>
<dbReference type="Proteomes" id="UP001157914">
    <property type="component" value="Unassembled WGS sequence"/>
</dbReference>
<dbReference type="PRINTS" id="PR01021">
    <property type="entry name" value="OMPADOMAIN"/>
</dbReference>
<dbReference type="PANTHER" id="PTHR30329:SF21">
    <property type="entry name" value="LIPOPROTEIN YIAD-RELATED"/>
    <property type="match status" value="1"/>
</dbReference>
<reference evidence="7 8" key="1">
    <citation type="submission" date="2017-05" db="EMBL/GenBank/DDBJ databases">
        <authorList>
            <person name="Varghese N."/>
            <person name="Submissions S."/>
        </authorList>
    </citation>
    <scope>NUCLEOTIDE SEQUENCE [LARGE SCALE GENOMIC DNA]</scope>
    <source>
        <strain evidence="7 8">DSM 15949</strain>
    </source>
</reference>
<keyword evidence="2 4" id="KW-0472">Membrane</keyword>
<dbReference type="PROSITE" id="PS51123">
    <property type="entry name" value="OMPA_2"/>
    <property type="match status" value="1"/>
</dbReference>
<evidence type="ECO:0000313" key="8">
    <source>
        <dbReference type="Proteomes" id="UP001157914"/>
    </source>
</evidence>
<protein>
    <submittedName>
        <fullName evidence="7">Peptidoglycan-associated lipoprotein</fullName>
    </submittedName>
</protein>
<accession>A0ABY1NKR7</accession>
<sequence>MKFNYWHPGRMAPVVCALSIVLTGCNSAGLSSPDVTNAPADGFANIAPGSEEEFIINVGRRIYFSEGSAAVSDEAKMTIDNQAEWLNKNTKWLVKIQGHADDPGSETAQKTLSTQRGDAVMAALVQRGVDRNRLWVKGYGIERPVTDCDELTCQSQNRRVVVNLREEFDDSAPQRR</sequence>
<dbReference type="CDD" id="cd07185">
    <property type="entry name" value="OmpA_C-like"/>
    <property type="match status" value="1"/>
</dbReference>
<dbReference type="RefSeq" id="WP_341873560.1">
    <property type="nucleotide sequence ID" value="NZ_SMLZ01000111.1"/>
</dbReference>
<evidence type="ECO:0000256" key="3">
    <source>
        <dbReference type="ARBA" id="ARBA00023237"/>
    </source>
</evidence>
<feature type="signal peptide" evidence="5">
    <location>
        <begin position="1"/>
        <end position="28"/>
    </location>
</feature>
<keyword evidence="8" id="KW-1185">Reference proteome</keyword>
<evidence type="ECO:0000256" key="2">
    <source>
        <dbReference type="ARBA" id="ARBA00023136"/>
    </source>
</evidence>
<dbReference type="EMBL" id="FXTT01000001">
    <property type="protein sequence ID" value="SMP12312.1"/>
    <property type="molecule type" value="Genomic_DNA"/>
</dbReference>
<dbReference type="Pfam" id="PF00691">
    <property type="entry name" value="OmpA"/>
    <property type="match status" value="1"/>
</dbReference>
<dbReference type="SUPFAM" id="SSF103088">
    <property type="entry name" value="OmpA-like"/>
    <property type="match status" value="1"/>
</dbReference>
<evidence type="ECO:0000259" key="6">
    <source>
        <dbReference type="PROSITE" id="PS51123"/>
    </source>
</evidence>
<comment type="caution">
    <text evidence="7">The sequence shown here is derived from an EMBL/GenBank/DDBJ whole genome shotgun (WGS) entry which is preliminary data.</text>
</comment>
<keyword evidence="7" id="KW-0449">Lipoprotein</keyword>
<feature type="domain" description="OmpA-like" evidence="6">
    <location>
        <begin position="51"/>
        <end position="168"/>
    </location>
</feature>
<dbReference type="Gene3D" id="3.30.1330.60">
    <property type="entry name" value="OmpA-like domain"/>
    <property type="match status" value="1"/>
</dbReference>
<evidence type="ECO:0000256" key="4">
    <source>
        <dbReference type="PROSITE-ProRule" id="PRU00473"/>
    </source>
</evidence>
<dbReference type="InterPro" id="IPR036737">
    <property type="entry name" value="OmpA-like_sf"/>
</dbReference>
<keyword evidence="3" id="KW-0998">Cell outer membrane</keyword>
<dbReference type="InterPro" id="IPR006664">
    <property type="entry name" value="OMP_bac"/>
</dbReference>
<dbReference type="PANTHER" id="PTHR30329">
    <property type="entry name" value="STATOR ELEMENT OF FLAGELLAR MOTOR COMPLEX"/>
    <property type="match status" value="1"/>
</dbReference>
<dbReference type="InterPro" id="IPR006665">
    <property type="entry name" value="OmpA-like"/>
</dbReference>
<evidence type="ECO:0000313" key="7">
    <source>
        <dbReference type="EMBL" id="SMP12312.1"/>
    </source>
</evidence>
<name>A0ABY1NKR7_9HYPH</name>
<proteinExistence type="predicted"/>
<dbReference type="InterPro" id="IPR050330">
    <property type="entry name" value="Bact_OuterMem_StrucFunc"/>
</dbReference>
<comment type="subcellular location">
    <subcellularLocation>
        <location evidence="1">Cell outer membrane</location>
    </subcellularLocation>
</comment>